<evidence type="ECO:0000256" key="4">
    <source>
        <dbReference type="ARBA" id="ARBA00022989"/>
    </source>
</evidence>
<accession>A0A6A6R8N1</accession>
<feature type="transmembrane region" description="Helical" evidence="6">
    <location>
        <begin position="181"/>
        <end position="200"/>
    </location>
</feature>
<dbReference type="GO" id="GO:0005886">
    <property type="term" value="C:plasma membrane"/>
    <property type="evidence" value="ECO:0007669"/>
    <property type="project" value="TreeGrafter"/>
</dbReference>
<dbReference type="PANTHER" id="PTHR23501:SF195">
    <property type="entry name" value="PEP5"/>
    <property type="match status" value="1"/>
</dbReference>
<feature type="transmembrane region" description="Helical" evidence="6">
    <location>
        <begin position="110"/>
        <end position="130"/>
    </location>
</feature>
<organism evidence="8 9">
    <name type="scientific">Lophium mytilinum</name>
    <dbReference type="NCBI Taxonomy" id="390894"/>
    <lineage>
        <taxon>Eukaryota</taxon>
        <taxon>Fungi</taxon>
        <taxon>Dikarya</taxon>
        <taxon>Ascomycota</taxon>
        <taxon>Pezizomycotina</taxon>
        <taxon>Dothideomycetes</taxon>
        <taxon>Pleosporomycetidae</taxon>
        <taxon>Mytilinidiales</taxon>
        <taxon>Mytilinidiaceae</taxon>
        <taxon>Lophium</taxon>
    </lineage>
</organism>
<dbReference type="SUPFAM" id="SSF103473">
    <property type="entry name" value="MFS general substrate transporter"/>
    <property type="match status" value="2"/>
</dbReference>
<protein>
    <recommendedName>
        <fullName evidence="7">Major facilitator superfamily (MFS) profile domain-containing protein</fullName>
    </recommendedName>
</protein>
<dbReference type="Proteomes" id="UP000799750">
    <property type="component" value="Unassembled WGS sequence"/>
</dbReference>
<dbReference type="EMBL" id="MU004183">
    <property type="protein sequence ID" value="KAF2500113.1"/>
    <property type="molecule type" value="Genomic_DNA"/>
</dbReference>
<keyword evidence="9" id="KW-1185">Reference proteome</keyword>
<feature type="transmembrane region" description="Helical" evidence="6">
    <location>
        <begin position="290"/>
        <end position="309"/>
    </location>
</feature>
<evidence type="ECO:0000313" key="8">
    <source>
        <dbReference type="EMBL" id="KAF2500113.1"/>
    </source>
</evidence>
<evidence type="ECO:0000256" key="3">
    <source>
        <dbReference type="ARBA" id="ARBA00022692"/>
    </source>
</evidence>
<feature type="domain" description="Major facilitator superfamily (MFS) profile" evidence="7">
    <location>
        <begin position="1"/>
        <end position="441"/>
    </location>
</feature>
<comment type="subcellular location">
    <subcellularLocation>
        <location evidence="1">Membrane</location>
        <topology evidence="1">Multi-pass membrane protein</topology>
    </subcellularLocation>
</comment>
<keyword evidence="2" id="KW-0813">Transport</keyword>
<keyword evidence="3 6" id="KW-0812">Transmembrane</keyword>
<dbReference type="AlphaFoldDB" id="A0A6A6R8N1"/>
<feature type="transmembrane region" description="Helical" evidence="6">
    <location>
        <begin position="265"/>
        <end position="283"/>
    </location>
</feature>
<feature type="transmembrane region" description="Helical" evidence="6">
    <location>
        <begin position="46"/>
        <end position="66"/>
    </location>
</feature>
<reference evidence="8" key="1">
    <citation type="journal article" date="2020" name="Stud. Mycol.">
        <title>101 Dothideomycetes genomes: a test case for predicting lifestyles and emergence of pathogens.</title>
        <authorList>
            <person name="Haridas S."/>
            <person name="Albert R."/>
            <person name="Binder M."/>
            <person name="Bloem J."/>
            <person name="Labutti K."/>
            <person name="Salamov A."/>
            <person name="Andreopoulos B."/>
            <person name="Baker S."/>
            <person name="Barry K."/>
            <person name="Bills G."/>
            <person name="Bluhm B."/>
            <person name="Cannon C."/>
            <person name="Castanera R."/>
            <person name="Culley D."/>
            <person name="Daum C."/>
            <person name="Ezra D."/>
            <person name="Gonzalez J."/>
            <person name="Henrissat B."/>
            <person name="Kuo A."/>
            <person name="Liang C."/>
            <person name="Lipzen A."/>
            <person name="Lutzoni F."/>
            <person name="Magnuson J."/>
            <person name="Mondo S."/>
            <person name="Nolan M."/>
            <person name="Ohm R."/>
            <person name="Pangilinan J."/>
            <person name="Park H.-J."/>
            <person name="Ramirez L."/>
            <person name="Alfaro M."/>
            <person name="Sun H."/>
            <person name="Tritt A."/>
            <person name="Yoshinaga Y."/>
            <person name="Zwiers L.-H."/>
            <person name="Turgeon B."/>
            <person name="Goodwin S."/>
            <person name="Spatafora J."/>
            <person name="Crous P."/>
            <person name="Grigoriev I."/>
        </authorList>
    </citation>
    <scope>NUCLEOTIDE SEQUENCE</scope>
    <source>
        <strain evidence="8">CBS 269.34</strain>
    </source>
</reference>
<evidence type="ECO:0000256" key="6">
    <source>
        <dbReference type="SAM" id="Phobius"/>
    </source>
</evidence>
<evidence type="ECO:0000313" key="9">
    <source>
        <dbReference type="Proteomes" id="UP000799750"/>
    </source>
</evidence>
<sequence length="488" mass="52516">MCTAISFMLFGGYSDLFGRRWFIISGNISVFVGYILIGSAKSTQAIIAGSTCIGMGAGLCQLAAFALPELLPNRLRHIGVLIADLSTWVAVLFGPIVGRYAIRHGQAWRWLFYAPAIACCISFVLLVWLYKPPQHPRGIPFKQALRELDYGGGVLFTAGAVLVFTGVIYTQIVTSSDPKVIGLLVAGFALIVIFALYETFVPLKQPMTPPEIFAKDYGREFTFPFIAGIIVNMFFYSVNIAYPTAINVLWTNASTPLSYSLEITLPQNLGLIFGSVLLWIFGIRIGHWKYQFIGSFFIMTLFGGLLALMKPDNKAMIMVFVFICEGAYGWAQTLSITFIQMGVPQTQLGISGALAGVARWTGGALSQSIYLTIMSHVQASHAASLVPKAAIAAGATPSTAQALLAAIPLGAAAIEKVPGITTAIVEAAGAAFVQSYVVGLRTICLASIAFGVVGIVCCCLSNDIGPKMNDKIEVFLENDVQADKNRFH</sequence>
<evidence type="ECO:0000259" key="7">
    <source>
        <dbReference type="PROSITE" id="PS50850"/>
    </source>
</evidence>
<evidence type="ECO:0000256" key="1">
    <source>
        <dbReference type="ARBA" id="ARBA00004141"/>
    </source>
</evidence>
<dbReference type="Pfam" id="PF06609">
    <property type="entry name" value="TRI12"/>
    <property type="match status" value="1"/>
</dbReference>
<keyword evidence="5 6" id="KW-0472">Membrane</keyword>
<dbReference type="InterPro" id="IPR010573">
    <property type="entry name" value="MFS_Str1/Tri12-like"/>
</dbReference>
<dbReference type="GO" id="GO:0022857">
    <property type="term" value="F:transmembrane transporter activity"/>
    <property type="evidence" value="ECO:0007669"/>
    <property type="project" value="InterPro"/>
</dbReference>
<feature type="transmembrane region" description="Helical" evidence="6">
    <location>
        <begin position="221"/>
        <end position="245"/>
    </location>
</feature>
<dbReference type="Gene3D" id="1.20.1250.20">
    <property type="entry name" value="MFS general substrate transporter like domains"/>
    <property type="match status" value="1"/>
</dbReference>
<evidence type="ECO:0000256" key="5">
    <source>
        <dbReference type="ARBA" id="ARBA00023136"/>
    </source>
</evidence>
<feature type="transmembrane region" description="Helical" evidence="6">
    <location>
        <begin position="78"/>
        <end position="98"/>
    </location>
</feature>
<evidence type="ECO:0000256" key="2">
    <source>
        <dbReference type="ARBA" id="ARBA00022448"/>
    </source>
</evidence>
<feature type="transmembrane region" description="Helical" evidence="6">
    <location>
        <begin position="150"/>
        <end position="169"/>
    </location>
</feature>
<dbReference type="PROSITE" id="PS50850">
    <property type="entry name" value="MFS"/>
    <property type="match status" value="1"/>
</dbReference>
<feature type="transmembrane region" description="Helical" evidence="6">
    <location>
        <begin position="21"/>
        <end position="40"/>
    </location>
</feature>
<gene>
    <name evidence="8" type="ORF">BU16DRAFT_453129</name>
</gene>
<dbReference type="InterPro" id="IPR020846">
    <property type="entry name" value="MFS_dom"/>
</dbReference>
<proteinExistence type="predicted"/>
<dbReference type="PANTHER" id="PTHR23501">
    <property type="entry name" value="MAJOR FACILITATOR SUPERFAMILY"/>
    <property type="match status" value="1"/>
</dbReference>
<keyword evidence="4 6" id="KW-1133">Transmembrane helix</keyword>
<dbReference type="InterPro" id="IPR036259">
    <property type="entry name" value="MFS_trans_sf"/>
</dbReference>
<dbReference type="OrthoDB" id="4161376at2759"/>
<name>A0A6A6R8N1_9PEZI</name>